<dbReference type="PRINTS" id="PR00469">
    <property type="entry name" value="PNDRDTASEII"/>
</dbReference>
<dbReference type="GO" id="GO:0005737">
    <property type="term" value="C:cytoplasm"/>
    <property type="evidence" value="ECO:0007669"/>
    <property type="project" value="InterPro"/>
</dbReference>
<dbReference type="PANTHER" id="PTHR48105">
    <property type="entry name" value="THIOREDOXIN REDUCTASE 1-RELATED-RELATED"/>
    <property type="match status" value="1"/>
</dbReference>
<evidence type="ECO:0000256" key="1">
    <source>
        <dbReference type="ARBA" id="ARBA00022630"/>
    </source>
</evidence>
<keyword evidence="5 6" id="KW-0676">Redox-active center</keyword>
<dbReference type="InterPro" id="IPR036188">
    <property type="entry name" value="FAD/NAD-bd_sf"/>
</dbReference>
<dbReference type="GO" id="GO:0004791">
    <property type="term" value="F:thioredoxin-disulfide reductase (NADPH) activity"/>
    <property type="evidence" value="ECO:0007669"/>
    <property type="project" value="UniProtKB-UniRule"/>
</dbReference>
<dbReference type="InterPro" id="IPR050097">
    <property type="entry name" value="Ferredoxin-NADP_redctase_2"/>
</dbReference>
<dbReference type="Proteomes" id="UP000176233">
    <property type="component" value="Unassembled WGS sequence"/>
</dbReference>
<evidence type="ECO:0000256" key="6">
    <source>
        <dbReference type="RuleBase" id="RU003880"/>
    </source>
</evidence>
<evidence type="ECO:0000256" key="4">
    <source>
        <dbReference type="ARBA" id="ARBA00023157"/>
    </source>
</evidence>
<evidence type="ECO:0000313" key="9">
    <source>
        <dbReference type="EMBL" id="OGE80031.1"/>
    </source>
</evidence>
<organism evidence="9 10">
    <name type="scientific">Candidatus Doudnabacteria bacterium RIFCSPHIGHO2_01_FULL_45_18</name>
    <dbReference type="NCBI Taxonomy" id="1817823"/>
    <lineage>
        <taxon>Bacteria</taxon>
        <taxon>Candidatus Doudnaibacteriota</taxon>
    </lineage>
</organism>
<evidence type="ECO:0000256" key="5">
    <source>
        <dbReference type="ARBA" id="ARBA00023284"/>
    </source>
</evidence>
<feature type="domain" description="FAD/NAD(P)-binding" evidence="8">
    <location>
        <begin position="5"/>
        <end position="291"/>
    </location>
</feature>
<dbReference type="GO" id="GO:0019430">
    <property type="term" value="P:removal of superoxide radicals"/>
    <property type="evidence" value="ECO:0007669"/>
    <property type="project" value="UniProtKB-UniRule"/>
</dbReference>
<dbReference type="PROSITE" id="PS00573">
    <property type="entry name" value="PYRIDINE_REDOX_2"/>
    <property type="match status" value="1"/>
</dbReference>
<dbReference type="Pfam" id="PF07992">
    <property type="entry name" value="Pyr_redox_2"/>
    <property type="match status" value="1"/>
</dbReference>
<evidence type="ECO:0000313" key="10">
    <source>
        <dbReference type="Proteomes" id="UP000176233"/>
    </source>
</evidence>
<comment type="similarity">
    <text evidence="6">Belongs to the class-II pyridine nucleotide-disulfide oxidoreductase family.</text>
</comment>
<sequence>MDTHKLIIIGSGPAGLTAALYAARANLEPLVIAGLTFGGQLMITTDVENYPGFPEGIQGPDLMQKMIAQAEQFGAKIIYEDVTKVDFSKPPFQIWVDTNLYSTKSVILATGASNIWLGLPSEEKLRGKGVSACATCDGFFFKDKEIIVVGGGDAAMEEALYLTKFVKKVTILNRSDKLRASKIMQDRVFAHPKITIEYNKVVEEFLGDEKLIGVKIRDIKQARAEERATEGAFIAIGHKPNTEVFQGQIDLDQKGYIVPIDQTKTNIPGVFVAGDVRDYHYRQAVTAAGMGCMAALDAEKYLGADQG</sequence>
<comment type="caution">
    <text evidence="9">The sequence shown here is derived from an EMBL/GenBank/DDBJ whole genome shotgun (WGS) entry which is preliminary data.</text>
</comment>
<keyword evidence="7" id="KW-0521">NADP</keyword>
<evidence type="ECO:0000256" key="3">
    <source>
        <dbReference type="ARBA" id="ARBA00023002"/>
    </source>
</evidence>
<dbReference type="AlphaFoldDB" id="A0A1F5NQS0"/>
<dbReference type="EMBL" id="MFEJ01000023">
    <property type="protein sequence ID" value="OGE80031.1"/>
    <property type="molecule type" value="Genomic_DNA"/>
</dbReference>
<name>A0A1F5NQS0_9BACT</name>
<dbReference type="Gene3D" id="3.50.50.60">
    <property type="entry name" value="FAD/NAD(P)-binding domain"/>
    <property type="match status" value="2"/>
</dbReference>
<keyword evidence="3 6" id="KW-0560">Oxidoreductase</keyword>
<dbReference type="PRINTS" id="PR00368">
    <property type="entry name" value="FADPNR"/>
</dbReference>
<dbReference type="InterPro" id="IPR005982">
    <property type="entry name" value="Thioredox_Rdtase"/>
</dbReference>
<dbReference type="NCBIfam" id="TIGR01292">
    <property type="entry name" value="TRX_reduct"/>
    <property type="match status" value="1"/>
</dbReference>
<dbReference type="InterPro" id="IPR008255">
    <property type="entry name" value="Pyr_nucl-diS_OxRdtase_2_AS"/>
</dbReference>
<keyword evidence="4" id="KW-1015">Disulfide bond</keyword>
<proteinExistence type="inferred from homology"/>
<keyword evidence="1 6" id="KW-0285">Flavoprotein</keyword>
<protein>
    <recommendedName>
        <fullName evidence="6">Thioredoxin reductase</fullName>
        <ecNumber evidence="6">1.8.1.9</ecNumber>
    </recommendedName>
</protein>
<comment type="cofactor">
    <cofactor evidence="7">
        <name>FAD</name>
        <dbReference type="ChEBI" id="CHEBI:57692"/>
    </cofactor>
    <text evidence="7">Binds 1 FAD per subunit.</text>
</comment>
<reference evidence="9 10" key="1">
    <citation type="journal article" date="2016" name="Nat. Commun.">
        <title>Thousands of microbial genomes shed light on interconnected biogeochemical processes in an aquifer system.</title>
        <authorList>
            <person name="Anantharaman K."/>
            <person name="Brown C.T."/>
            <person name="Hug L.A."/>
            <person name="Sharon I."/>
            <person name="Castelle C.J."/>
            <person name="Probst A.J."/>
            <person name="Thomas B.C."/>
            <person name="Singh A."/>
            <person name="Wilkins M.J."/>
            <person name="Karaoz U."/>
            <person name="Brodie E.L."/>
            <person name="Williams K.H."/>
            <person name="Hubbard S.S."/>
            <person name="Banfield J.F."/>
        </authorList>
    </citation>
    <scope>NUCLEOTIDE SEQUENCE [LARGE SCALE GENOMIC DNA]</scope>
</reference>
<keyword evidence="2 6" id="KW-0274">FAD</keyword>
<comment type="subunit">
    <text evidence="6">Homodimer.</text>
</comment>
<dbReference type="EC" id="1.8.1.9" evidence="6"/>
<dbReference type="InterPro" id="IPR023753">
    <property type="entry name" value="FAD/NAD-binding_dom"/>
</dbReference>
<dbReference type="SUPFAM" id="SSF51905">
    <property type="entry name" value="FAD/NAD(P)-binding domain"/>
    <property type="match status" value="1"/>
</dbReference>
<evidence type="ECO:0000259" key="8">
    <source>
        <dbReference type="Pfam" id="PF07992"/>
    </source>
</evidence>
<evidence type="ECO:0000256" key="2">
    <source>
        <dbReference type="ARBA" id="ARBA00022827"/>
    </source>
</evidence>
<comment type="catalytic activity">
    <reaction evidence="6">
        <text>[thioredoxin]-dithiol + NADP(+) = [thioredoxin]-disulfide + NADPH + H(+)</text>
        <dbReference type="Rhea" id="RHEA:20345"/>
        <dbReference type="Rhea" id="RHEA-COMP:10698"/>
        <dbReference type="Rhea" id="RHEA-COMP:10700"/>
        <dbReference type="ChEBI" id="CHEBI:15378"/>
        <dbReference type="ChEBI" id="CHEBI:29950"/>
        <dbReference type="ChEBI" id="CHEBI:50058"/>
        <dbReference type="ChEBI" id="CHEBI:57783"/>
        <dbReference type="ChEBI" id="CHEBI:58349"/>
        <dbReference type="EC" id="1.8.1.9"/>
    </reaction>
</comment>
<gene>
    <name evidence="9" type="ORF">A2660_02785</name>
</gene>
<evidence type="ECO:0000256" key="7">
    <source>
        <dbReference type="RuleBase" id="RU003881"/>
    </source>
</evidence>
<accession>A0A1F5NQS0</accession>